<dbReference type="Proteomes" id="UP000006241">
    <property type="component" value="Unassembled WGS sequence"/>
</dbReference>
<evidence type="ECO:0000259" key="8">
    <source>
        <dbReference type="PROSITE" id="PS50110"/>
    </source>
</evidence>
<feature type="DNA-binding region" description="OmpR/PhoB-type" evidence="7">
    <location>
        <begin position="133"/>
        <end position="232"/>
    </location>
</feature>
<dbReference type="Gene3D" id="1.10.10.10">
    <property type="entry name" value="Winged helix-like DNA-binding domain superfamily/Winged helix DNA-binding domain"/>
    <property type="match status" value="1"/>
</dbReference>
<dbReference type="GO" id="GO:0006355">
    <property type="term" value="P:regulation of DNA-templated transcription"/>
    <property type="evidence" value="ECO:0007669"/>
    <property type="project" value="InterPro"/>
</dbReference>
<dbReference type="PANTHER" id="PTHR48111">
    <property type="entry name" value="REGULATOR OF RPOS"/>
    <property type="match status" value="1"/>
</dbReference>
<evidence type="ECO:0000256" key="7">
    <source>
        <dbReference type="PROSITE-ProRule" id="PRU01091"/>
    </source>
</evidence>
<dbReference type="GO" id="GO:0000976">
    <property type="term" value="F:transcription cis-regulatory region binding"/>
    <property type="evidence" value="ECO:0007669"/>
    <property type="project" value="TreeGrafter"/>
</dbReference>
<dbReference type="SMART" id="SM00862">
    <property type="entry name" value="Trans_reg_C"/>
    <property type="match status" value="1"/>
</dbReference>
<dbReference type="GO" id="GO:0000156">
    <property type="term" value="F:phosphorelay response regulator activity"/>
    <property type="evidence" value="ECO:0007669"/>
    <property type="project" value="TreeGrafter"/>
</dbReference>
<dbReference type="PANTHER" id="PTHR48111:SF21">
    <property type="entry name" value="DNA-BINDING DUAL MASTER TRANSCRIPTIONAL REGULATOR RPAA"/>
    <property type="match status" value="1"/>
</dbReference>
<keyword evidence="3" id="KW-0805">Transcription regulation</keyword>
<dbReference type="AlphaFoldDB" id="C2FZ55"/>
<evidence type="ECO:0000256" key="3">
    <source>
        <dbReference type="ARBA" id="ARBA00023015"/>
    </source>
</evidence>
<feature type="modified residue" description="4-aspartylphosphate" evidence="6">
    <location>
        <position position="59"/>
    </location>
</feature>
<keyword evidence="2" id="KW-0902">Two-component regulatory system</keyword>
<dbReference type="InterPro" id="IPR036388">
    <property type="entry name" value="WH-like_DNA-bd_sf"/>
</dbReference>
<keyword evidence="1 6" id="KW-0597">Phosphoprotein</keyword>
<organism evidence="10 11">
    <name type="scientific">Sphingobacterium spiritivorum ATCC 33300</name>
    <dbReference type="NCBI Taxonomy" id="525372"/>
    <lineage>
        <taxon>Bacteria</taxon>
        <taxon>Pseudomonadati</taxon>
        <taxon>Bacteroidota</taxon>
        <taxon>Sphingobacteriia</taxon>
        <taxon>Sphingobacteriales</taxon>
        <taxon>Sphingobacteriaceae</taxon>
        <taxon>Sphingobacterium</taxon>
    </lineage>
</organism>
<dbReference type="CDD" id="cd00383">
    <property type="entry name" value="trans_reg_C"/>
    <property type="match status" value="1"/>
</dbReference>
<proteinExistence type="predicted"/>
<dbReference type="SMART" id="SM00448">
    <property type="entry name" value="REC"/>
    <property type="match status" value="1"/>
</dbReference>
<keyword evidence="5" id="KW-0804">Transcription</keyword>
<feature type="domain" description="OmpR/PhoB-type" evidence="9">
    <location>
        <begin position="133"/>
        <end position="232"/>
    </location>
</feature>
<dbReference type="InterPro" id="IPR011006">
    <property type="entry name" value="CheY-like_superfamily"/>
</dbReference>
<sequence>MIKDMQKDITIAVVEDDENLRFLVSHRLQSENYKVIQSGNGLDAEKMILDQRPDIVLLDWMLPGKEGNIVCEDVRKAGFENIIIMMTAKSQDIDKIDAYSFGVTDYITKPFNMDVLVAMIENKVRFFVPKSGAEVYHFGSTEHHPNVHSLVRDGKKIELTILENRILLHFLQNVGKEITREELMEVVWGYSSNVNTRTLDMHVVRLRKKIEKNPDKPHYLQTVRGLGYKFIDEDESNI</sequence>
<dbReference type="SUPFAM" id="SSF52172">
    <property type="entry name" value="CheY-like"/>
    <property type="match status" value="1"/>
</dbReference>
<reference evidence="10 11" key="1">
    <citation type="submission" date="2009-01" db="EMBL/GenBank/DDBJ databases">
        <authorList>
            <person name="Qin X."/>
            <person name="Bachman B."/>
            <person name="Battles P."/>
            <person name="Bell A."/>
            <person name="Bess C."/>
            <person name="Bickham C."/>
            <person name="Chaboub L."/>
            <person name="Chen D."/>
            <person name="Coyle M."/>
            <person name="Deiros D.R."/>
            <person name="Dinh H."/>
            <person name="Forbes L."/>
            <person name="Fowler G."/>
            <person name="Francisco L."/>
            <person name="Fu Q."/>
            <person name="Gubbala S."/>
            <person name="Hale W."/>
            <person name="Han Y."/>
            <person name="Hemphill L."/>
            <person name="Highlander S.K."/>
            <person name="Hirani K."/>
            <person name="Hogues M."/>
            <person name="Jackson L."/>
            <person name="Jakkamsetti A."/>
            <person name="Javaid M."/>
            <person name="Jiang H."/>
            <person name="Korchina V."/>
            <person name="Kovar C."/>
            <person name="Lara F."/>
            <person name="Lee S."/>
            <person name="Mata R."/>
            <person name="Mathew T."/>
            <person name="Moen C."/>
            <person name="Morales K."/>
            <person name="Munidasa M."/>
            <person name="Nazareth L."/>
            <person name="Ngo R."/>
            <person name="Nguyen L."/>
            <person name="Okwuonu G."/>
            <person name="Ongeri F."/>
            <person name="Patil S."/>
            <person name="Petrosino J."/>
            <person name="Pham C."/>
            <person name="Pham P."/>
            <person name="Pu L.-L."/>
            <person name="Puazo M."/>
            <person name="Raj R."/>
            <person name="Reid J."/>
            <person name="Rouhana J."/>
            <person name="Saada N."/>
            <person name="Shang Y."/>
            <person name="Simmons D."/>
            <person name="Thornton R."/>
            <person name="Warren J."/>
            <person name="Weissenberger G."/>
            <person name="Zhang J."/>
            <person name="Zhang L."/>
            <person name="Zhou C."/>
            <person name="Zhu D."/>
            <person name="Muzny D."/>
            <person name="Worley K."/>
            <person name="Gibbs R."/>
        </authorList>
    </citation>
    <scope>NUCLEOTIDE SEQUENCE [LARGE SCALE GENOMIC DNA]</scope>
    <source>
        <strain evidence="10 11">ATCC 33300</strain>
    </source>
</reference>
<dbReference type="GO" id="GO:0005829">
    <property type="term" value="C:cytosol"/>
    <property type="evidence" value="ECO:0007669"/>
    <property type="project" value="TreeGrafter"/>
</dbReference>
<name>C2FZ55_SPHSI</name>
<evidence type="ECO:0000313" key="10">
    <source>
        <dbReference type="EMBL" id="EEI91897.1"/>
    </source>
</evidence>
<dbReference type="Pfam" id="PF00486">
    <property type="entry name" value="Trans_reg_C"/>
    <property type="match status" value="1"/>
</dbReference>
<dbReference type="CDD" id="cd17574">
    <property type="entry name" value="REC_OmpR"/>
    <property type="match status" value="1"/>
</dbReference>
<evidence type="ECO:0000256" key="1">
    <source>
        <dbReference type="ARBA" id="ARBA00022553"/>
    </source>
</evidence>
<dbReference type="PROSITE" id="PS51755">
    <property type="entry name" value="OMPR_PHOB"/>
    <property type="match status" value="1"/>
</dbReference>
<dbReference type="InterPro" id="IPR039420">
    <property type="entry name" value="WalR-like"/>
</dbReference>
<feature type="domain" description="Response regulatory" evidence="8">
    <location>
        <begin position="10"/>
        <end position="124"/>
    </location>
</feature>
<accession>C2FZ55</accession>
<dbReference type="Pfam" id="PF00072">
    <property type="entry name" value="Response_reg"/>
    <property type="match status" value="1"/>
</dbReference>
<dbReference type="InterPro" id="IPR001867">
    <property type="entry name" value="OmpR/PhoB-type_DNA-bd"/>
</dbReference>
<dbReference type="HOGENOM" id="CLU_000445_30_4_10"/>
<dbReference type="GO" id="GO:0032993">
    <property type="term" value="C:protein-DNA complex"/>
    <property type="evidence" value="ECO:0007669"/>
    <property type="project" value="TreeGrafter"/>
</dbReference>
<evidence type="ECO:0000256" key="6">
    <source>
        <dbReference type="PROSITE-ProRule" id="PRU00169"/>
    </source>
</evidence>
<dbReference type="EMBL" id="ACHB01000061">
    <property type="protein sequence ID" value="EEI91897.1"/>
    <property type="molecule type" value="Genomic_DNA"/>
</dbReference>
<evidence type="ECO:0000256" key="5">
    <source>
        <dbReference type="ARBA" id="ARBA00023163"/>
    </source>
</evidence>
<dbReference type="Gene3D" id="3.40.50.2300">
    <property type="match status" value="1"/>
</dbReference>
<dbReference type="PROSITE" id="PS50110">
    <property type="entry name" value="RESPONSE_REGULATORY"/>
    <property type="match status" value="1"/>
</dbReference>
<evidence type="ECO:0000313" key="11">
    <source>
        <dbReference type="Proteomes" id="UP000006241"/>
    </source>
</evidence>
<comment type="caution">
    <text evidence="10">The sequence shown here is derived from an EMBL/GenBank/DDBJ whole genome shotgun (WGS) entry which is preliminary data.</text>
</comment>
<evidence type="ECO:0000256" key="4">
    <source>
        <dbReference type="ARBA" id="ARBA00023125"/>
    </source>
</evidence>
<evidence type="ECO:0000256" key="2">
    <source>
        <dbReference type="ARBA" id="ARBA00023012"/>
    </source>
</evidence>
<evidence type="ECO:0000259" key="9">
    <source>
        <dbReference type="PROSITE" id="PS51755"/>
    </source>
</evidence>
<dbReference type="InterPro" id="IPR001789">
    <property type="entry name" value="Sig_transdc_resp-reg_receiver"/>
</dbReference>
<protein>
    <submittedName>
        <fullName evidence="10">Response regulator receiver domain protein</fullName>
    </submittedName>
</protein>
<gene>
    <name evidence="10" type="ORF">HMPREF0765_2611</name>
</gene>
<keyword evidence="4 7" id="KW-0238">DNA-binding</keyword>